<dbReference type="SUPFAM" id="SSF53474">
    <property type="entry name" value="alpha/beta-Hydrolases"/>
    <property type="match status" value="1"/>
</dbReference>
<dbReference type="InterPro" id="IPR029058">
    <property type="entry name" value="AB_hydrolase_fold"/>
</dbReference>
<evidence type="ECO:0000259" key="2">
    <source>
        <dbReference type="Pfam" id="PF00326"/>
    </source>
</evidence>
<evidence type="ECO:0000313" key="4">
    <source>
        <dbReference type="EMBL" id="MBK3518875.1"/>
    </source>
</evidence>
<dbReference type="Gene3D" id="3.40.50.1820">
    <property type="entry name" value="alpha/beta hydrolase"/>
    <property type="match status" value="1"/>
</dbReference>
<evidence type="ECO:0000259" key="3">
    <source>
        <dbReference type="Pfam" id="PF00930"/>
    </source>
</evidence>
<feature type="domain" description="Peptidase S9 prolyl oligopeptidase catalytic" evidence="2">
    <location>
        <begin position="549"/>
        <end position="766"/>
    </location>
</feature>
<comment type="caution">
    <text evidence="4">The sequence shown here is derived from an EMBL/GenBank/DDBJ whole genome shotgun (WGS) entry which is preliminary data.</text>
</comment>
<feature type="chain" id="PRO_5045519727" evidence="1">
    <location>
        <begin position="24"/>
        <end position="779"/>
    </location>
</feature>
<dbReference type="InterPro" id="IPR001375">
    <property type="entry name" value="Peptidase_S9_cat"/>
</dbReference>
<dbReference type="Pfam" id="PF00930">
    <property type="entry name" value="DPPIV_N"/>
    <property type="match status" value="1"/>
</dbReference>
<feature type="domain" description="Dipeptidylpeptidase IV N-terminal" evidence="3">
    <location>
        <begin position="109"/>
        <end position="458"/>
    </location>
</feature>
<dbReference type="Pfam" id="PF00326">
    <property type="entry name" value="Peptidase_S9"/>
    <property type="match status" value="1"/>
</dbReference>
<accession>A0ABS1HMH0</accession>
<evidence type="ECO:0000256" key="1">
    <source>
        <dbReference type="SAM" id="SignalP"/>
    </source>
</evidence>
<dbReference type="PANTHER" id="PTHR11731">
    <property type="entry name" value="PROTEASE FAMILY S9B,C DIPEPTIDYL-PEPTIDASE IV-RELATED"/>
    <property type="match status" value="1"/>
</dbReference>
<sequence length="779" mass="90972">MKKYLLLLWCFIALANFSPFAQKANFEQANKFTQNNVKKYLGSSRVNPNWIENSHLFWYSYKTADGNNFWFVDPDKRTKKPLFDNNDLASKVTAITHKPYNVNDLPIKKIEFEKNSQSSFTFEMDDLKFKYNTETKWVSKIDTVKKEKKDTWKSYSPDSTYIVFARQHNLYMLRADDTDSTEIQLTTEGERWFSYQSKGGDTASDKRLKTRVYWFKDEKKFYTLRYDMRKVKEMAVINSAANPRPTVETYKYAMPGDEHIGVSHLEIYDLASKEWVKPNLDKWKDQSIRTYRPRKTSDNLFVIRKKRTCDELEVVKVNTNNGDVKPLFSEKSKPYFNDQMNQLHIINEGEEFIWWSERTGWGQLYRYDTDGQLKNQITKGNYVVGQVARIDTASNTLYYPAYGKEKSFDPYYDIFYSTNFDGSETRIITPEEANHRFSMPKTDKHANYFVNNYSRVDQAPKAVVRDKSGTVIMELETMDLSRVKELGWSFPEKFKVKADDGVTDLHGVIWKPFDFDSTKKYPVISYVYPGPQTEAVVRDFTVTARYNTALAQLGFVVVSVGHRGGSPKRHKYYHTYGYDNLRDYALKDDMFALQQLANRYDFIDINKVGIFGHSGGGFMSTAAMFAYPDFYKAAVSSAGNHDNNIYNKWWGETHHGVKEVKKKIKKKEEVKDSTKVEAPEDDYEISFKSKIPTNPSIAKNLKGHLMLVHGEIDNNVHPANTMRVVKALMDARKRFDFMIIPNVRHGFSQYSPYFEKMIWYHFSEHLIGDYRNNVDLDLP</sequence>
<feature type="signal peptide" evidence="1">
    <location>
        <begin position="1"/>
        <end position="23"/>
    </location>
</feature>
<dbReference type="EMBL" id="JAENRR010000044">
    <property type="protein sequence ID" value="MBK3518875.1"/>
    <property type="molecule type" value="Genomic_DNA"/>
</dbReference>
<dbReference type="Proteomes" id="UP000605676">
    <property type="component" value="Unassembled WGS sequence"/>
</dbReference>
<organism evidence="4 5">
    <name type="scientific">Carboxylicivirga marina</name>
    <dbReference type="NCBI Taxonomy" id="2800988"/>
    <lineage>
        <taxon>Bacteria</taxon>
        <taxon>Pseudomonadati</taxon>
        <taxon>Bacteroidota</taxon>
        <taxon>Bacteroidia</taxon>
        <taxon>Marinilabiliales</taxon>
        <taxon>Marinilabiliaceae</taxon>
        <taxon>Carboxylicivirga</taxon>
    </lineage>
</organism>
<dbReference type="SUPFAM" id="SSF82171">
    <property type="entry name" value="DPP6 N-terminal domain-like"/>
    <property type="match status" value="1"/>
</dbReference>
<name>A0ABS1HMH0_9BACT</name>
<keyword evidence="1" id="KW-0732">Signal</keyword>
<proteinExistence type="predicted"/>
<dbReference type="RefSeq" id="WP_200466096.1">
    <property type="nucleotide sequence ID" value="NZ_JAENRR010000044.1"/>
</dbReference>
<dbReference type="InterPro" id="IPR050278">
    <property type="entry name" value="Serine_Prot_S9B/DPPIV"/>
</dbReference>
<dbReference type="InterPro" id="IPR002469">
    <property type="entry name" value="Peptidase_S9B_N"/>
</dbReference>
<keyword evidence="5" id="KW-1185">Reference proteome</keyword>
<evidence type="ECO:0000313" key="5">
    <source>
        <dbReference type="Proteomes" id="UP000605676"/>
    </source>
</evidence>
<dbReference type="PANTHER" id="PTHR11731:SF193">
    <property type="entry name" value="DIPEPTIDYL PEPTIDASE 9"/>
    <property type="match status" value="1"/>
</dbReference>
<gene>
    <name evidence="4" type="ORF">JIV24_16120</name>
</gene>
<protein>
    <submittedName>
        <fullName evidence="4">DPP IV N-terminal domain-containing protein</fullName>
    </submittedName>
</protein>
<dbReference type="Gene3D" id="2.140.10.30">
    <property type="entry name" value="Dipeptidylpeptidase IV, N-terminal domain"/>
    <property type="match status" value="1"/>
</dbReference>
<reference evidence="4 5" key="1">
    <citation type="submission" date="2021-01" db="EMBL/GenBank/DDBJ databases">
        <title>Carboxyliciviraga sp.nov., isolated from coastal sediments.</title>
        <authorList>
            <person name="Lu D."/>
            <person name="Zhang T."/>
        </authorList>
    </citation>
    <scope>NUCLEOTIDE SEQUENCE [LARGE SCALE GENOMIC DNA]</scope>
    <source>
        <strain evidence="4 5">N1Y132</strain>
    </source>
</reference>